<accession>A0A0E9Q5V9</accession>
<sequence>MEDGYGKIWWKTNANFNEGSSYLI</sequence>
<name>A0A0E9Q5V9_ANGAN</name>
<reference evidence="1" key="2">
    <citation type="journal article" date="2015" name="Fish Shellfish Immunol.">
        <title>Early steps in the European eel (Anguilla anguilla)-Vibrio vulnificus interaction in the gills: Role of the RtxA13 toxin.</title>
        <authorList>
            <person name="Callol A."/>
            <person name="Pajuelo D."/>
            <person name="Ebbesson L."/>
            <person name="Teles M."/>
            <person name="MacKenzie S."/>
            <person name="Amaro C."/>
        </authorList>
    </citation>
    <scope>NUCLEOTIDE SEQUENCE</scope>
</reference>
<evidence type="ECO:0000313" key="1">
    <source>
        <dbReference type="EMBL" id="JAH11498.1"/>
    </source>
</evidence>
<organism evidence="1">
    <name type="scientific">Anguilla anguilla</name>
    <name type="common">European freshwater eel</name>
    <name type="synonym">Muraena anguilla</name>
    <dbReference type="NCBI Taxonomy" id="7936"/>
    <lineage>
        <taxon>Eukaryota</taxon>
        <taxon>Metazoa</taxon>
        <taxon>Chordata</taxon>
        <taxon>Craniata</taxon>
        <taxon>Vertebrata</taxon>
        <taxon>Euteleostomi</taxon>
        <taxon>Actinopterygii</taxon>
        <taxon>Neopterygii</taxon>
        <taxon>Teleostei</taxon>
        <taxon>Anguilliformes</taxon>
        <taxon>Anguillidae</taxon>
        <taxon>Anguilla</taxon>
    </lineage>
</organism>
<proteinExistence type="predicted"/>
<dbReference type="EMBL" id="GBXM01097079">
    <property type="protein sequence ID" value="JAH11498.1"/>
    <property type="molecule type" value="Transcribed_RNA"/>
</dbReference>
<dbReference type="AlphaFoldDB" id="A0A0E9Q5V9"/>
<reference evidence="1" key="1">
    <citation type="submission" date="2014-11" db="EMBL/GenBank/DDBJ databases">
        <authorList>
            <person name="Amaro Gonzalez C."/>
        </authorList>
    </citation>
    <scope>NUCLEOTIDE SEQUENCE</scope>
</reference>
<protein>
    <submittedName>
        <fullName evidence="1">Uncharacterized protein</fullName>
    </submittedName>
</protein>